<dbReference type="Gene3D" id="1.10.3520.10">
    <property type="entry name" value="Glycolipid transfer protein"/>
    <property type="match status" value="1"/>
</dbReference>
<dbReference type="Proteomes" id="UP000710432">
    <property type="component" value="Unassembled WGS sequence"/>
</dbReference>
<dbReference type="InterPro" id="IPR014830">
    <property type="entry name" value="Glycolipid_transfer_prot_dom"/>
</dbReference>
<accession>A0A8J6GET3</accession>
<dbReference type="AlphaFoldDB" id="A0A8J6GET3"/>
<gene>
    <name evidence="2" type="ORF">LTLLF_104975</name>
</gene>
<dbReference type="InterPro" id="IPR036497">
    <property type="entry name" value="GLTP_sf"/>
</dbReference>
<name>A0A8J6GET3_MICOH</name>
<protein>
    <submittedName>
        <fullName evidence="2">Glycolipid transfer protein domain-containing protein 2</fullName>
    </submittedName>
</protein>
<dbReference type="GO" id="GO:1902387">
    <property type="term" value="F:ceramide 1-phosphate binding"/>
    <property type="evidence" value="ECO:0007669"/>
    <property type="project" value="TreeGrafter"/>
</dbReference>
<evidence type="ECO:0000313" key="3">
    <source>
        <dbReference type="Proteomes" id="UP000710432"/>
    </source>
</evidence>
<dbReference type="SUPFAM" id="SSF110004">
    <property type="entry name" value="Glycolipid transfer protein, GLTP"/>
    <property type="match status" value="1"/>
</dbReference>
<evidence type="ECO:0000313" key="2">
    <source>
        <dbReference type="EMBL" id="KAH0509506.1"/>
    </source>
</evidence>
<dbReference type="EMBL" id="JAATJU010022892">
    <property type="protein sequence ID" value="KAH0509506.1"/>
    <property type="molecule type" value="Genomic_DNA"/>
</dbReference>
<dbReference type="PANTHER" id="PTHR10219:SF19">
    <property type="entry name" value="GLYCOLIPID TRANSFER PROTEIN DOMAIN-CONTAINING PROTEIN 2"/>
    <property type="match status" value="1"/>
</dbReference>
<proteinExistence type="predicted"/>
<reference evidence="2" key="1">
    <citation type="submission" date="2020-03" db="EMBL/GenBank/DDBJ databases">
        <title>Studies in the Genomics of Life Span.</title>
        <authorList>
            <person name="Glass D."/>
        </authorList>
    </citation>
    <scope>NUCLEOTIDE SEQUENCE</scope>
    <source>
        <strain evidence="2">LTLLF</strain>
        <tissue evidence="2">Muscle</tissue>
    </source>
</reference>
<dbReference type="GO" id="GO:0005829">
    <property type="term" value="C:cytosol"/>
    <property type="evidence" value="ECO:0007669"/>
    <property type="project" value="TreeGrafter"/>
</dbReference>
<dbReference type="PANTHER" id="PTHR10219">
    <property type="entry name" value="GLYCOLIPID TRANSFER PROTEIN-RELATED"/>
    <property type="match status" value="1"/>
</dbReference>
<evidence type="ECO:0000259" key="1">
    <source>
        <dbReference type="Pfam" id="PF08718"/>
    </source>
</evidence>
<dbReference type="GO" id="GO:0016020">
    <property type="term" value="C:membrane"/>
    <property type="evidence" value="ECO:0007669"/>
    <property type="project" value="TreeGrafter"/>
</dbReference>
<dbReference type="Pfam" id="PF08718">
    <property type="entry name" value="GLTP"/>
    <property type="match status" value="1"/>
</dbReference>
<organism evidence="2 3">
    <name type="scientific">Microtus ochrogaster</name>
    <name type="common">Prairie vole</name>
    <dbReference type="NCBI Taxonomy" id="79684"/>
    <lineage>
        <taxon>Eukaryota</taxon>
        <taxon>Metazoa</taxon>
        <taxon>Chordata</taxon>
        <taxon>Craniata</taxon>
        <taxon>Vertebrata</taxon>
        <taxon>Euteleostomi</taxon>
        <taxon>Mammalia</taxon>
        <taxon>Eutheria</taxon>
        <taxon>Euarchontoglires</taxon>
        <taxon>Glires</taxon>
        <taxon>Rodentia</taxon>
        <taxon>Myomorpha</taxon>
        <taxon>Muroidea</taxon>
        <taxon>Cricetidae</taxon>
        <taxon>Arvicolinae</taxon>
        <taxon>Microtus</taxon>
    </lineage>
</organism>
<feature type="domain" description="Glycolipid transfer protein" evidence="1">
    <location>
        <begin position="24"/>
        <end position="65"/>
    </location>
</feature>
<comment type="caution">
    <text evidence="2">The sequence shown here is derived from an EMBL/GenBank/DDBJ whole genome shotgun (WGS) entry which is preliminary data.</text>
</comment>
<dbReference type="GO" id="GO:1902388">
    <property type="term" value="F:ceramide 1-phosphate transfer activity"/>
    <property type="evidence" value="ECO:0007669"/>
    <property type="project" value="TreeGrafter"/>
</dbReference>
<sequence length="91" mass="9963">MGVSLTSPALGRWFCHAIPFAILTLLCGDAYSTVLAEHHPWLIRQAASLAILALPSRGRLLQLACPGTRDARVQHNRTQSLLTRHGLLQLV</sequence>